<reference evidence="1 2" key="1">
    <citation type="journal article" date="2018" name="Int. J. Syst. Evol. Microbiol.">
        <title>Parvibium lacunae gen. nov., sp. nov., a new member of the family Alcaligenaceae isolated from a freshwater pond.</title>
        <authorList>
            <person name="Chen W.M."/>
            <person name="Xie P.B."/>
            <person name="Hsu M.Y."/>
            <person name="Sheu S.Y."/>
        </authorList>
    </citation>
    <scope>NUCLEOTIDE SEQUENCE [LARGE SCALE GENOMIC DNA]</scope>
    <source>
        <strain evidence="1 2">KMB9</strain>
    </source>
</reference>
<sequence length="155" mass="17383">MPASKKPRKQYRGGVSAANVKLRAQPYKLHAAFQPMLDLLNHIETTGEVEATDKGVPIMRVFGDSEYYEMAAAIEGFYDVFDVYANRHGVEIDTGPIKRLANCLRTSTPLQQSHINAARHCLHELREIAGDMRAGEAKDLVRTVQIKYEIEALRA</sequence>
<dbReference type="AlphaFoldDB" id="A0A368L7W4"/>
<accession>A0A368L7W4</accession>
<dbReference type="RefSeq" id="WP_114401891.1">
    <property type="nucleotide sequence ID" value="NZ_QPGB01000001.1"/>
</dbReference>
<protein>
    <submittedName>
        <fullName evidence="1">Uncharacterized protein</fullName>
    </submittedName>
</protein>
<dbReference type="EMBL" id="QPGB01000001">
    <property type="protein sequence ID" value="RCS59743.1"/>
    <property type="molecule type" value="Genomic_DNA"/>
</dbReference>
<evidence type="ECO:0000313" key="1">
    <source>
        <dbReference type="EMBL" id="RCS59743.1"/>
    </source>
</evidence>
<evidence type="ECO:0000313" key="2">
    <source>
        <dbReference type="Proteomes" id="UP000252357"/>
    </source>
</evidence>
<dbReference type="Proteomes" id="UP000252357">
    <property type="component" value="Unassembled WGS sequence"/>
</dbReference>
<proteinExistence type="predicted"/>
<comment type="caution">
    <text evidence="1">The sequence shown here is derived from an EMBL/GenBank/DDBJ whole genome shotgun (WGS) entry which is preliminary data.</text>
</comment>
<organism evidence="1 2">
    <name type="scientific">Parvibium lacunae</name>
    <dbReference type="NCBI Taxonomy" id="1888893"/>
    <lineage>
        <taxon>Bacteria</taxon>
        <taxon>Pseudomonadati</taxon>
        <taxon>Pseudomonadota</taxon>
        <taxon>Betaproteobacteria</taxon>
        <taxon>Burkholderiales</taxon>
        <taxon>Alcaligenaceae</taxon>
        <taxon>Parvibium</taxon>
    </lineage>
</organism>
<name>A0A368L7W4_9BURK</name>
<dbReference type="OrthoDB" id="8775977at2"/>
<keyword evidence="2" id="KW-1185">Reference proteome</keyword>
<gene>
    <name evidence="1" type="ORF">DU000_03275</name>
</gene>